<gene>
    <name evidence="1" type="primary">p10</name>
</gene>
<protein>
    <submittedName>
        <fullName evidence="1">P10</fullName>
    </submittedName>
</protein>
<dbReference type="GO" id="GO:0039679">
    <property type="term" value="C:viral occlusion body"/>
    <property type="evidence" value="ECO:0007669"/>
    <property type="project" value="InterPro"/>
</dbReference>
<proteinExistence type="predicted"/>
<reference evidence="1" key="1">
    <citation type="submission" date="2019-01" db="EMBL/GenBank/DDBJ databases">
        <authorList>
            <person name="Trentin L.B."/>
            <person name="Santos E.R."/>
            <person name="Silva L.A."/>
            <person name="Sosa-Gomez D.R."/>
            <person name="Ribeiro B.M."/>
            <person name="Ardisson-Araujo D.M.P."/>
        </authorList>
    </citation>
    <scope>NUCLEOTIDE SEQUENCE</scope>
    <source>
        <strain evidence="1">VPN54</strain>
    </source>
</reference>
<dbReference type="RefSeq" id="YP_010799601.1">
    <property type="nucleotide sequence ID" value="NC_076682.1"/>
</dbReference>
<evidence type="ECO:0000313" key="2">
    <source>
        <dbReference type="Proteomes" id="UP000830719"/>
    </source>
</evidence>
<dbReference type="GeneID" id="80538012"/>
<organism evidence="1 2">
    <name type="scientific">Rachiplusia nu nucleopolyhedrovirus</name>
    <dbReference type="NCBI Taxonomy" id="2605775"/>
    <lineage>
        <taxon>Viruses</taxon>
        <taxon>Viruses incertae sedis</taxon>
        <taxon>Naldaviricetes</taxon>
        <taxon>Lefavirales</taxon>
        <taxon>Baculoviridae</taxon>
        <taxon>Alphabaculovirus</taxon>
        <taxon>Alphabaculovirus ranus</taxon>
    </lineage>
</organism>
<dbReference type="Proteomes" id="UP000830719">
    <property type="component" value="Segment"/>
</dbReference>
<dbReference type="EMBL" id="MK419956">
    <property type="protein sequence ID" value="QEI03644.1"/>
    <property type="molecule type" value="Genomic_DNA"/>
</dbReference>
<sequence length="89" mass="9905">MSQNILLLIRSDIKDLDAKVDTLQTAIEDVRANLPDVAELTDKIDAQITTLSNLQTVIDRIDETLNPEIPDVPDVPTVRNNKKKVTIAK</sequence>
<name>A0AAF1DB45_9ABAC</name>
<keyword evidence="2" id="KW-1185">Reference proteome</keyword>
<accession>A0AAF1DB45</accession>
<dbReference type="Pfam" id="PF05531">
    <property type="entry name" value="NPV_P10"/>
    <property type="match status" value="1"/>
</dbReference>
<evidence type="ECO:0000313" key="1">
    <source>
        <dbReference type="EMBL" id="QEI03644.1"/>
    </source>
</evidence>
<dbReference type="KEGG" id="vg:80538012"/>
<dbReference type="InterPro" id="IPR008702">
    <property type="entry name" value="NPV_P10"/>
</dbReference>